<sequence length="84" mass="9501">MELSRHCGHTSCPFPSCPPSMQRQDHPCITRISLKFSCAKCKLTASLLSNPNSEWKDPTVQTNSRKRYSALLLLALLLILKQRC</sequence>
<organism evidence="2">
    <name type="scientific">Brachypodium distachyon</name>
    <name type="common">Purple false brome</name>
    <name type="synonym">Trachynia distachya</name>
    <dbReference type="NCBI Taxonomy" id="15368"/>
    <lineage>
        <taxon>Eukaryota</taxon>
        <taxon>Viridiplantae</taxon>
        <taxon>Streptophyta</taxon>
        <taxon>Embryophyta</taxon>
        <taxon>Tracheophyta</taxon>
        <taxon>Spermatophyta</taxon>
        <taxon>Magnoliopsida</taxon>
        <taxon>Liliopsida</taxon>
        <taxon>Poales</taxon>
        <taxon>Poaceae</taxon>
        <taxon>BOP clade</taxon>
        <taxon>Pooideae</taxon>
        <taxon>Stipodae</taxon>
        <taxon>Brachypodieae</taxon>
        <taxon>Brachypodium</taxon>
    </lineage>
</organism>
<name>A0A0Q3F933_BRADI</name>
<evidence type="ECO:0000256" key="1">
    <source>
        <dbReference type="SAM" id="MobiDB-lite"/>
    </source>
</evidence>
<evidence type="ECO:0000313" key="3">
    <source>
        <dbReference type="EnsemblPlants" id="KQJ95862"/>
    </source>
</evidence>
<dbReference type="AlphaFoldDB" id="A0A0Q3F933"/>
<keyword evidence="4" id="KW-1185">Reference proteome</keyword>
<reference evidence="3" key="3">
    <citation type="submission" date="2018-08" db="UniProtKB">
        <authorList>
            <consortium name="EnsemblPlants"/>
        </authorList>
    </citation>
    <scope>IDENTIFICATION</scope>
    <source>
        <strain evidence="3">cv. Bd21</strain>
    </source>
</reference>
<dbReference type="Gramene" id="KQJ95862">
    <property type="protein sequence ID" value="KQJ95862"/>
    <property type="gene ID" value="BRADI_3g19456v3"/>
</dbReference>
<dbReference type="EMBL" id="CM000882">
    <property type="protein sequence ID" value="KQJ95862.1"/>
    <property type="molecule type" value="Genomic_DNA"/>
</dbReference>
<evidence type="ECO:0000313" key="2">
    <source>
        <dbReference type="EMBL" id="KQJ95862.1"/>
    </source>
</evidence>
<dbReference type="InParanoid" id="A0A0Q3F933"/>
<dbReference type="EnsemblPlants" id="KQJ95862">
    <property type="protein sequence ID" value="KQJ95862"/>
    <property type="gene ID" value="BRADI_3g19456v3"/>
</dbReference>
<feature type="region of interest" description="Disordered" evidence="1">
    <location>
        <begin position="1"/>
        <end position="23"/>
    </location>
</feature>
<evidence type="ECO:0000313" key="4">
    <source>
        <dbReference type="Proteomes" id="UP000008810"/>
    </source>
</evidence>
<gene>
    <name evidence="2" type="ORF">BRADI_3g19456v3</name>
</gene>
<protein>
    <submittedName>
        <fullName evidence="2 3">Uncharacterized protein</fullName>
    </submittedName>
</protein>
<accession>A0A0Q3F933</accession>
<dbReference type="Proteomes" id="UP000008810">
    <property type="component" value="Chromosome 3"/>
</dbReference>
<reference evidence="2 3" key="1">
    <citation type="journal article" date="2010" name="Nature">
        <title>Genome sequencing and analysis of the model grass Brachypodium distachyon.</title>
        <authorList>
            <consortium name="International Brachypodium Initiative"/>
        </authorList>
    </citation>
    <scope>NUCLEOTIDE SEQUENCE [LARGE SCALE GENOMIC DNA]</scope>
    <source>
        <strain evidence="2 3">Bd21</strain>
    </source>
</reference>
<proteinExistence type="predicted"/>
<reference evidence="2" key="2">
    <citation type="submission" date="2017-06" db="EMBL/GenBank/DDBJ databases">
        <title>WGS assembly of Brachypodium distachyon.</title>
        <authorList>
            <consortium name="The International Brachypodium Initiative"/>
            <person name="Lucas S."/>
            <person name="Harmon-Smith M."/>
            <person name="Lail K."/>
            <person name="Tice H."/>
            <person name="Grimwood J."/>
            <person name="Bruce D."/>
            <person name="Barry K."/>
            <person name="Shu S."/>
            <person name="Lindquist E."/>
            <person name="Wang M."/>
            <person name="Pitluck S."/>
            <person name="Vogel J.P."/>
            <person name="Garvin D.F."/>
            <person name="Mockler T.C."/>
            <person name="Schmutz J."/>
            <person name="Rokhsar D."/>
            <person name="Bevan M.W."/>
        </authorList>
    </citation>
    <scope>NUCLEOTIDE SEQUENCE</scope>
    <source>
        <strain evidence="2">Bd21</strain>
    </source>
</reference>